<name>W9WTU8_9EURO</name>
<dbReference type="EMBL" id="AMGW01000002">
    <property type="protein sequence ID" value="EXJ61754.1"/>
    <property type="molecule type" value="Genomic_DNA"/>
</dbReference>
<reference evidence="1 2" key="1">
    <citation type="submission" date="2013-03" db="EMBL/GenBank/DDBJ databases">
        <title>The Genome Sequence of Cladophialophora yegresii CBS 114405.</title>
        <authorList>
            <consortium name="The Broad Institute Genomics Platform"/>
            <person name="Cuomo C."/>
            <person name="de Hoog S."/>
            <person name="Gorbushina A."/>
            <person name="Walker B."/>
            <person name="Young S.K."/>
            <person name="Zeng Q."/>
            <person name="Gargeya S."/>
            <person name="Fitzgerald M."/>
            <person name="Haas B."/>
            <person name="Abouelleil A."/>
            <person name="Allen A.W."/>
            <person name="Alvarado L."/>
            <person name="Arachchi H.M."/>
            <person name="Berlin A.M."/>
            <person name="Chapman S.B."/>
            <person name="Gainer-Dewar J."/>
            <person name="Goldberg J."/>
            <person name="Griggs A."/>
            <person name="Gujja S."/>
            <person name="Hansen M."/>
            <person name="Howarth C."/>
            <person name="Imamovic A."/>
            <person name="Ireland A."/>
            <person name="Larimer J."/>
            <person name="McCowan C."/>
            <person name="Murphy C."/>
            <person name="Pearson M."/>
            <person name="Poon T.W."/>
            <person name="Priest M."/>
            <person name="Roberts A."/>
            <person name="Saif S."/>
            <person name="Shea T."/>
            <person name="Sisk P."/>
            <person name="Sykes S."/>
            <person name="Wortman J."/>
            <person name="Nusbaum C."/>
            <person name="Birren B."/>
        </authorList>
    </citation>
    <scope>NUCLEOTIDE SEQUENCE [LARGE SCALE GENOMIC DNA]</scope>
    <source>
        <strain evidence="1 2">CBS 114405</strain>
    </source>
</reference>
<dbReference type="HOGENOM" id="CLU_2126881_0_0_1"/>
<organism evidence="1 2">
    <name type="scientific">Cladophialophora yegresii CBS 114405</name>
    <dbReference type="NCBI Taxonomy" id="1182544"/>
    <lineage>
        <taxon>Eukaryota</taxon>
        <taxon>Fungi</taxon>
        <taxon>Dikarya</taxon>
        <taxon>Ascomycota</taxon>
        <taxon>Pezizomycotina</taxon>
        <taxon>Eurotiomycetes</taxon>
        <taxon>Chaetothyriomycetidae</taxon>
        <taxon>Chaetothyriales</taxon>
        <taxon>Herpotrichiellaceae</taxon>
        <taxon>Cladophialophora</taxon>
    </lineage>
</organism>
<proteinExistence type="predicted"/>
<dbReference type="GeneID" id="19176793"/>
<evidence type="ECO:0000313" key="2">
    <source>
        <dbReference type="Proteomes" id="UP000019473"/>
    </source>
</evidence>
<accession>W9WTU8</accession>
<dbReference type="AlphaFoldDB" id="W9WTU8"/>
<keyword evidence="2" id="KW-1185">Reference proteome</keyword>
<feature type="non-terminal residue" evidence="1">
    <location>
        <position position="1"/>
    </location>
</feature>
<comment type="caution">
    <text evidence="1">The sequence shown here is derived from an EMBL/GenBank/DDBJ whole genome shotgun (WGS) entry which is preliminary data.</text>
</comment>
<dbReference type="VEuPathDB" id="FungiDB:A1O7_02184"/>
<sequence length="114" mass="12779">EIVNASGHVDQLHRQCDLLSICGLALTTDIAWVVRPRHVACHLSLQRWRPWSSFRRPGWPRLTTAPINASIADFASAVPSPRRRVSLGVHLCGAERGPPTRILCRLVELLWMAL</sequence>
<dbReference type="RefSeq" id="XP_007754408.1">
    <property type="nucleotide sequence ID" value="XM_007756218.1"/>
</dbReference>
<dbReference type="OrthoDB" id="3900342at2759"/>
<gene>
    <name evidence="1" type="ORF">A1O7_02184</name>
</gene>
<dbReference type="STRING" id="1182544.W9WTU8"/>
<evidence type="ECO:0000313" key="1">
    <source>
        <dbReference type="EMBL" id="EXJ61754.1"/>
    </source>
</evidence>
<dbReference type="Proteomes" id="UP000019473">
    <property type="component" value="Unassembled WGS sequence"/>
</dbReference>
<protein>
    <submittedName>
        <fullName evidence="1">Uncharacterized protein</fullName>
    </submittedName>
</protein>